<dbReference type="RefSeq" id="WP_146575815.1">
    <property type="nucleotide sequence ID" value="NZ_SJPM01000001.1"/>
</dbReference>
<keyword evidence="2" id="KW-0732">Signal</keyword>
<reference evidence="6 7" key="1">
    <citation type="submission" date="2019-02" db="EMBL/GenBank/DDBJ databases">
        <title>Deep-cultivation of Planctomycetes and their phenomic and genomic characterization uncovers novel biology.</title>
        <authorList>
            <person name="Wiegand S."/>
            <person name="Jogler M."/>
            <person name="Boedeker C."/>
            <person name="Pinto D."/>
            <person name="Vollmers J."/>
            <person name="Rivas-Marin E."/>
            <person name="Kohn T."/>
            <person name="Peeters S.H."/>
            <person name="Heuer A."/>
            <person name="Rast P."/>
            <person name="Oberbeckmann S."/>
            <person name="Bunk B."/>
            <person name="Jeske O."/>
            <person name="Meyerdierks A."/>
            <person name="Storesund J.E."/>
            <person name="Kallscheuer N."/>
            <person name="Luecker S."/>
            <person name="Lage O.M."/>
            <person name="Pohl T."/>
            <person name="Merkel B.J."/>
            <person name="Hornburger P."/>
            <person name="Mueller R.-W."/>
            <person name="Bruemmer F."/>
            <person name="Labrenz M."/>
            <person name="Spormann A.M."/>
            <person name="Op Den Camp H."/>
            <person name="Overmann J."/>
            <person name="Amann R."/>
            <person name="Jetten M.S.M."/>
            <person name="Mascher T."/>
            <person name="Medema M.H."/>
            <person name="Devos D.P."/>
            <person name="Kaster A.-K."/>
            <person name="Ovreas L."/>
            <person name="Rohde M."/>
            <person name="Galperin M.Y."/>
            <person name="Jogler C."/>
        </authorList>
    </citation>
    <scope>NUCLEOTIDE SEQUENCE [LARGE SCALE GENOMIC DNA]</scope>
    <source>
        <strain evidence="6 7">Pla100</strain>
    </source>
</reference>
<dbReference type="InterPro" id="IPR011429">
    <property type="entry name" value="Cyt_c_Planctomycete-type"/>
</dbReference>
<evidence type="ECO:0000313" key="6">
    <source>
        <dbReference type="EMBL" id="TWU03255.1"/>
    </source>
</evidence>
<evidence type="ECO:0000256" key="2">
    <source>
        <dbReference type="SAM" id="SignalP"/>
    </source>
</evidence>
<evidence type="ECO:0000259" key="4">
    <source>
        <dbReference type="Pfam" id="PF07587"/>
    </source>
</evidence>
<dbReference type="InterPro" id="IPR008979">
    <property type="entry name" value="Galactose-bd-like_sf"/>
</dbReference>
<dbReference type="SUPFAM" id="SSF46626">
    <property type="entry name" value="Cytochrome c"/>
    <property type="match status" value="1"/>
</dbReference>
<gene>
    <name evidence="6" type="ORF">Pla100_01730</name>
</gene>
<feature type="domain" description="DUF1553" evidence="4">
    <location>
        <begin position="706"/>
        <end position="968"/>
    </location>
</feature>
<name>A0A5C6ATC5_9BACT</name>
<evidence type="ECO:0000259" key="3">
    <source>
        <dbReference type="Pfam" id="PF07583"/>
    </source>
</evidence>
<dbReference type="PANTHER" id="PTHR35889">
    <property type="entry name" value="CYCLOINULO-OLIGOSACCHARIDE FRUCTANOTRANSFERASE-RELATED"/>
    <property type="match status" value="1"/>
</dbReference>
<dbReference type="AlphaFoldDB" id="A0A5C6ATC5"/>
<organism evidence="6 7">
    <name type="scientific">Neorhodopirellula pilleata</name>
    <dbReference type="NCBI Taxonomy" id="2714738"/>
    <lineage>
        <taxon>Bacteria</taxon>
        <taxon>Pseudomonadati</taxon>
        <taxon>Planctomycetota</taxon>
        <taxon>Planctomycetia</taxon>
        <taxon>Pirellulales</taxon>
        <taxon>Pirellulaceae</taxon>
        <taxon>Neorhodopirellula</taxon>
    </lineage>
</organism>
<feature type="signal peptide" evidence="2">
    <location>
        <begin position="1"/>
        <end position="16"/>
    </location>
</feature>
<dbReference type="Gene3D" id="2.60.120.260">
    <property type="entry name" value="Galactose-binding domain-like"/>
    <property type="match status" value="1"/>
</dbReference>
<dbReference type="InterPro" id="IPR022655">
    <property type="entry name" value="DUF1553"/>
</dbReference>
<dbReference type="Pfam" id="PF07583">
    <property type="entry name" value="PSCyt2"/>
    <property type="match status" value="1"/>
</dbReference>
<dbReference type="GO" id="GO:0005975">
    <property type="term" value="P:carbohydrate metabolic process"/>
    <property type="evidence" value="ECO:0007669"/>
    <property type="project" value="InterPro"/>
</dbReference>
<feature type="compositionally biased region" description="Polar residues" evidence="1">
    <location>
        <begin position="997"/>
        <end position="1008"/>
    </location>
</feature>
<dbReference type="EMBL" id="SJPM01000001">
    <property type="protein sequence ID" value="TWU03255.1"/>
    <property type="molecule type" value="Genomic_DNA"/>
</dbReference>
<dbReference type="GO" id="GO:0004553">
    <property type="term" value="F:hydrolase activity, hydrolyzing O-glycosyl compounds"/>
    <property type="evidence" value="ECO:0007669"/>
    <property type="project" value="InterPro"/>
</dbReference>
<feature type="domain" description="Cytochrome C Planctomycete-type" evidence="5">
    <location>
        <begin position="39"/>
        <end position="98"/>
    </location>
</feature>
<dbReference type="PANTHER" id="PTHR35889:SF3">
    <property type="entry name" value="F-BOX DOMAIN-CONTAINING PROTEIN"/>
    <property type="match status" value="1"/>
</dbReference>
<sequence length="1042" mass="115119" precursor="true">MRTYFTVALLVCFASAAVGEDSQLLNFNRDIRPILSGKCFACHGPDSQNRDSEYRLDTSEGAFADLGGYAGIVPGNPEASELVVRITSDDPELRMPPGEHKNPLTQQEIDLLTRWVAEGAAYSGHWAFKPVVRPQPPPASVATAGPIDDFIAAGLAQNQLTFTTAASPETLARRLYLDLTGLPPTIAELDAFLQAPDDRFEETIDRLMTSPQFAERLAMDWLDVARFADTNGYSIDDHRDMWVWRDWVIDAFKSNMRYDEFVRQQISGDLMENATDSQRIATGFLRNSMNTHEGGTIAEEYRVAAILDKVDAVSTAFMGLTMRCAQCHDHKYDPISQRDYYRFFAFFNTTSESGSGGVNGNTNPAIAVGPLLQDESSFRQACQARIASLEHVKAYPEELLADARLNWEQETLAKAEQASTFGHTLTATKAGSVPSFPTPGPGKVPGLSWIWANPQGAGEFAWFRKTFELTKVPSHAQLFVSCDNEAEIWINGKRLGFNPDWRTPSVFDLGPLLAEGQNLIAVAGKDWEKGGSKAALMALAAFSDGSYLGTDASWSVATQVGADWNQAGELKGFEPASVVAPFGAAPYGDVFNKLEAADETRQHIALIAALRKPDSQRNREEQNLVAAEFAKTNSDMSKLLLTINGEIDVLQKSIDSGRTSVMVMKDDALHRKTAMLERGQYDQPGEIVDAGIPSIFGSLPDSTPPNRMALANWLTDPSNPLTARVAVNRYWQLLFGTGLVKTSEDFGSQGEWPSHPELLDWLAADFVESGWDVRTLIKTMMMSRTYRQSSNVNGRLLELDPYNRLYARAPRYRLSAEAIRDSELAIAGLLNWEIGGPSVFPPQPLGLWKEVSHFGYGGFFSAQHYFPDRDEQVYRRSLYTFWKRTSPPPVMTTFDAPTRETCTARRSLTNTPLQALVLMNAPQFVDASRGLAARMLRANESMEGQISYGFRLATSREPSSEELAILTTAYQKQLAYFDASADRTASFLSGQVDDDNQPGSEEQNASDRSTLDPLKKANDSKFAAMSCVASLILNLDETITRE</sequence>
<evidence type="ECO:0000313" key="7">
    <source>
        <dbReference type="Proteomes" id="UP000316213"/>
    </source>
</evidence>
<comment type="caution">
    <text evidence="6">The sequence shown here is derived from an EMBL/GenBank/DDBJ whole genome shotgun (WGS) entry which is preliminary data.</text>
</comment>
<feature type="domain" description="DUF1549" evidence="3">
    <location>
        <begin position="146"/>
        <end position="351"/>
    </location>
</feature>
<proteinExistence type="predicted"/>
<dbReference type="Pfam" id="PF07587">
    <property type="entry name" value="PSD1"/>
    <property type="match status" value="1"/>
</dbReference>
<keyword evidence="7" id="KW-1185">Reference proteome</keyword>
<evidence type="ECO:0000259" key="5">
    <source>
        <dbReference type="Pfam" id="PF07635"/>
    </source>
</evidence>
<dbReference type="OrthoDB" id="127107at2"/>
<feature type="chain" id="PRO_5022920273" evidence="2">
    <location>
        <begin position="17"/>
        <end position="1042"/>
    </location>
</feature>
<dbReference type="Pfam" id="PF07635">
    <property type="entry name" value="PSCyt1"/>
    <property type="match status" value="1"/>
</dbReference>
<dbReference type="Proteomes" id="UP000316213">
    <property type="component" value="Unassembled WGS sequence"/>
</dbReference>
<protein>
    <submittedName>
        <fullName evidence="6">Planctomycete cytochrome C</fullName>
    </submittedName>
</protein>
<dbReference type="InterPro" id="IPR011444">
    <property type="entry name" value="DUF1549"/>
</dbReference>
<dbReference type="GO" id="GO:0020037">
    <property type="term" value="F:heme binding"/>
    <property type="evidence" value="ECO:0007669"/>
    <property type="project" value="InterPro"/>
</dbReference>
<dbReference type="SUPFAM" id="SSF49785">
    <property type="entry name" value="Galactose-binding domain-like"/>
    <property type="match status" value="1"/>
</dbReference>
<feature type="region of interest" description="Disordered" evidence="1">
    <location>
        <begin position="990"/>
        <end position="1013"/>
    </location>
</feature>
<dbReference type="InterPro" id="IPR036909">
    <property type="entry name" value="Cyt_c-like_dom_sf"/>
</dbReference>
<evidence type="ECO:0000256" key="1">
    <source>
        <dbReference type="SAM" id="MobiDB-lite"/>
    </source>
</evidence>
<accession>A0A5C6ATC5</accession>
<dbReference type="GO" id="GO:0009055">
    <property type="term" value="F:electron transfer activity"/>
    <property type="evidence" value="ECO:0007669"/>
    <property type="project" value="InterPro"/>
</dbReference>